<comment type="caution">
    <text evidence="8">The sequence shown here is derived from an EMBL/GenBank/DDBJ whole genome shotgun (WGS) entry which is preliminary data.</text>
</comment>
<dbReference type="InterPro" id="IPR013786">
    <property type="entry name" value="AcylCoA_DH/ox_N"/>
</dbReference>
<dbReference type="SUPFAM" id="SSF56645">
    <property type="entry name" value="Acyl-CoA dehydrogenase NM domain-like"/>
    <property type="match status" value="1"/>
</dbReference>
<dbReference type="EMBL" id="JBDLNV010000006">
    <property type="protein sequence ID" value="MFM1725417.1"/>
    <property type="molecule type" value="Genomic_DNA"/>
</dbReference>
<dbReference type="Gene3D" id="2.40.110.10">
    <property type="entry name" value="Butyryl-CoA Dehydrogenase, subunit A, domain 2"/>
    <property type="match status" value="1"/>
</dbReference>
<dbReference type="PANTHER" id="PTHR43884:SF20">
    <property type="entry name" value="ACYL-COA DEHYDROGENASE FADE28"/>
    <property type="match status" value="1"/>
</dbReference>
<comment type="cofactor">
    <cofactor evidence="1">
        <name>FAD</name>
        <dbReference type="ChEBI" id="CHEBI:57692"/>
    </cofactor>
</comment>
<dbReference type="InterPro" id="IPR009100">
    <property type="entry name" value="AcylCoA_DH/oxidase_NM_dom_sf"/>
</dbReference>
<evidence type="ECO:0000256" key="5">
    <source>
        <dbReference type="ARBA" id="ARBA00023002"/>
    </source>
</evidence>
<keyword evidence="5" id="KW-0560">Oxidoreductase</keyword>
<gene>
    <name evidence="8" type="ORF">ABEU20_004031</name>
</gene>
<organism evidence="8 9">
    <name type="scientific">Rhodococcus parequi</name>
    <dbReference type="NCBI Taxonomy" id="3137122"/>
    <lineage>
        <taxon>Bacteria</taxon>
        <taxon>Bacillati</taxon>
        <taxon>Actinomycetota</taxon>
        <taxon>Actinomycetes</taxon>
        <taxon>Mycobacteriales</taxon>
        <taxon>Nocardiaceae</taxon>
        <taxon>Rhodococcus</taxon>
    </lineage>
</organism>
<keyword evidence="4" id="KW-0274">FAD</keyword>
<evidence type="ECO:0000256" key="1">
    <source>
        <dbReference type="ARBA" id="ARBA00001974"/>
    </source>
</evidence>
<feature type="domain" description="Acyl-CoA dehydrogenase/oxidase N-terminal" evidence="7">
    <location>
        <begin position="6"/>
        <end position="80"/>
    </location>
</feature>
<dbReference type="InterPro" id="IPR036250">
    <property type="entry name" value="AcylCo_DH-like_C"/>
</dbReference>
<evidence type="ECO:0000313" key="8">
    <source>
        <dbReference type="EMBL" id="MFM1725417.1"/>
    </source>
</evidence>
<accession>A0ABW9FJP1</accession>
<evidence type="ECO:0000256" key="2">
    <source>
        <dbReference type="ARBA" id="ARBA00009347"/>
    </source>
</evidence>
<evidence type="ECO:0000259" key="6">
    <source>
        <dbReference type="Pfam" id="PF00441"/>
    </source>
</evidence>
<reference evidence="8 9" key="1">
    <citation type="submission" date="2023-11" db="EMBL/GenBank/DDBJ databases">
        <authorList>
            <person name="Val-Calvo J."/>
            <person name="Scortti M."/>
            <person name="Vazquez-Boland J."/>
        </authorList>
    </citation>
    <scope>NUCLEOTIDE SEQUENCE [LARGE SCALE GENOMIC DNA]</scope>
    <source>
        <strain evidence="8 9">PAM 2766</strain>
    </source>
</reference>
<comment type="similarity">
    <text evidence="2">Belongs to the acyl-CoA dehydrogenase family.</text>
</comment>
<dbReference type="InterPro" id="IPR009075">
    <property type="entry name" value="AcylCo_DH/oxidase_C"/>
</dbReference>
<feature type="domain" description="Acyl-CoA dehydrogenase/oxidase C-terminal" evidence="6">
    <location>
        <begin position="202"/>
        <end position="310"/>
    </location>
</feature>
<evidence type="ECO:0000313" key="9">
    <source>
        <dbReference type="Proteomes" id="UP001629745"/>
    </source>
</evidence>
<dbReference type="PANTHER" id="PTHR43884">
    <property type="entry name" value="ACYL-COA DEHYDROGENASE"/>
    <property type="match status" value="1"/>
</dbReference>
<dbReference type="Gene3D" id="1.20.140.10">
    <property type="entry name" value="Butyryl-CoA Dehydrogenase, subunit A, domain 3"/>
    <property type="match status" value="1"/>
</dbReference>
<dbReference type="Proteomes" id="UP001629745">
    <property type="component" value="Unassembled WGS sequence"/>
</dbReference>
<name>A0ABW9FJP1_9NOCA</name>
<evidence type="ECO:0000259" key="7">
    <source>
        <dbReference type="Pfam" id="PF02771"/>
    </source>
</evidence>
<sequence>MREHHAELGNAVRAVLGTRRRTDSRPVDDLDGSLWKDLEELGFTSSTVPLELGGSGGDLLDAAVIVRESVTAAAPLAEALFLVGPLLAAGGLSLPQGPTTAAAAEDVELDRDGDGWHLSGVVRGVPWISGADHIVLLVRRDGRDAVVLVSTGEAGFTVVQGRNLAGESRGTALLERVRVGAIADLGGTDWFRRFELLGATARTVQMAGAARAVLTATREYVHVRNQFGRPLVAFQAVQHQLARLAADVVTVEVASDAAVLALVDGDPRAALLVSAAKAEASSLAGPIASAAHQAHGAIGFTMEHSLGALTTRLWAWRDEYGNELHWWTRIADLMHELDGDLWELVTGTAPIRPGDGRIDWRVGSGEQG</sequence>
<dbReference type="InterPro" id="IPR037069">
    <property type="entry name" value="AcylCoA_DH/ox_N_sf"/>
</dbReference>
<evidence type="ECO:0000256" key="4">
    <source>
        <dbReference type="ARBA" id="ARBA00022827"/>
    </source>
</evidence>
<proteinExistence type="inferred from homology"/>
<dbReference type="Pfam" id="PF00441">
    <property type="entry name" value="Acyl-CoA_dh_1"/>
    <property type="match status" value="1"/>
</dbReference>
<dbReference type="SUPFAM" id="SSF47203">
    <property type="entry name" value="Acyl-CoA dehydrogenase C-terminal domain-like"/>
    <property type="match status" value="1"/>
</dbReference>
<dbReference type="RefSeq" id="WP_420165897.1">
    <property type="nucleotide sequence ID" value="NZ_JBDLNV010000006.1"/>
</dbReference>
<keyword evidence="3" id="KW-0285">Flavoprotein</keyword>
<protein>
    <submittedName>
        <fullName evidence="8">Acyl-CoA dehydrogenase family protein</fullName>
    </submittedName>
</protein>
<dbReference type="InterPro" id="IPR046373">
    <property type="entry name" value="Acyl-CoA_Oxase/DH_mid-dom_sf"/>
</dbReference>
<keyword evidence="9" id="KW-1185">Reference proteome</keyword>
<dbReference type="Gene3D" id="1.10.540.10">
    <property type="entry name" value="Acyl-CoA dehydrogenase/oxidase, N-terminal domain"/>
    <property type="match status" value="1"/>
</dbReference>
<dbReference type="Pfam" id="PF02771">
    <property type="entry name" value="Acyl-CoA_dh_N"/>
    <property type="match status" value="1"/>
</dbReference>
<evidence type="ECO:0000256" key="3">
    <source>
        <dbReference type="ARBA" id="ARBA00022630"/>
    </source>
</evidence>